<organism evidence="16 17">
    <name type="scientific">Halioglobus maricola</name>
    <dbReference type="NCBI Taxonomy" id="2601894"/>
    <lineage>
        <taxon>Bacteria</taxon>
        <taxon>Pseudomonadati</taxon>
        <taxon>Pseudomonadota</taxon>
        <taxon>Gammaproteobacteria</taxon>
        <taxon>Cellvibrionales</taxon>
        <taxon>Halieaceae</taxon>
        <taxon>Halioglobus</taxon>
    </lineage>
</organism>
<evidence type="ECO:0000313" key="17">
    <source>
        <dbReference type="Proteomes" id="UP000326287"/>
    </source>
</evidence>
<accession>A0A5P9NFW1</accession>
<keyword evidence="12" id="KW-0460">Magnesium</keyword>
<evidence type="ECO:0000256" key="12">
    <source>
        <dbReference type="ARBA" id="ARBA00022842"/>
    </source>
</evidence>
<dbReference type="KEGG" id="halc:EY643_02825"/>
<dbReference type="EMBL" id="CP036422">
    <property type="protein sequence ID" value="QFU74671.1"/>
    <property type="molecule type" value="Genomic_DNA"/>
</dbReference>
<protein>
    <recommendedName>
        <fullName evidence="9">3,4-dihydroxy-2-butanone 4-phosphate synthase</fullName>
        <ecNumber evidence="8">4.1.99.12</ecNumber>
    </recommendedName>
</protein>
<comment type="similarity">
    <text evidence="7">In the C-terminal section; belongs to the GTP cyclohydrolase II family.</text>
</comment>
<dbReference type="PIRSF" id="PIRSF001259">
    <property type="entry name" value="RibA"/>
    <property type="match status" value="1"/>
</dbReference>
<dbReference type="NCBIfam" id="TIGR00506">
    <property type="entry name" value="ribB"/>
    <property type="match status" value="1"/>
</dbReference>
<comment type="function">
    <text evidence="4">Catalyzes the conversion of D-ribulose 5-phosphate to formate and 3,4-dihydroxy-2-butanone 4-phosphate.</text>
</comment>
<evidence type="ECO:0000256" key="9">
    <source>
        <dbReference type="ARBA" id="ARBA00018836"/>
    </source>
</evidence>
<comment type="cofactor">
    <cofactor evidence="3">
        <name>Mg(2+)</name>
        <dbReference type="ChEBI" id="CHEBI:18420"/>
    </cofactor>
</comment>
<evidence type="ECO:0000256" key="6">
    <source>
        <dbReference type="ARBA" id="ARBA00005520"/>
    </source>
</evidence>
<dbReference type="InterPro" id="IPR000422">
    <property type="entry name" value="DHBP_synthase_RibB"/>
</dbReference>
<dbReference type="Gene3D" id="3.90.870.10">
    <property type="entry name" value="DHBP synthase"/>
    <property type="match status" value="1"/>
</dbReference>
<comment type="similarity">
    <text evidence="6">In the N-terminal section; belongs to the DHBP synthase family.</text>
</comment>
<name>A0A5P9NFW1_9GAMM</name>
<dbReference type="OrthoDB" id="9793111at2"/>
<evidence type="ECO:0000256" key="13">
    <source>
        <dbReference type="ARBA" id="ARBA00023211"/>
    </source>
</evidence>
<dbReference type="GO" id="GO:0003935">
    <property type="term" value="F:GTP cyclohydrolase II activity"/>
    <property type="evidence" value="ECO:0007669"/>
    <property type="project" value="TreeGrafter"/>
</dbReference>
<dbReference type="Gene3D" id="3.40.50.10990">
    <property type="entry name" value="GTP cyclohydrolase II"/>
    <property type="match status" value="1"/>
</dbReference>
<dbReference type="GO" id="GO:0005829">
    <property type="term" value="C:cytosol"/>
    <property type="evidence" value="ECO:0007669"/>
    <property type="project" value="TreeGrafter"/>
</dbReference>
<dbReference type="Pfam" id="PF00926">
    <property type="entry name" value="DHBP_synthase"/>
    <property type="match status" value="1"/>
</dbReference>
<evidence type="ECO:0000256" key="8">
    <source>
        <dbReference type="ARBA" id="ARBA00012153"/>
    </source>
</evidence>
<gene>
    <name evidence="16" type="primary">ribB</name>
    <name evidence="16" type="ORF">EY643_02825</name>
</gene>
<sequence>MQVNTVDELISDLRQGRMIVLLDDDADSHNEGVVMVAAEHVDADQVNFMARKARGLVCLTLTEERCRQLDLPPMVDDAMGEKSNFTLSIEATVGIDTGISAGDRARTVHAAVAPHAVPSDIVQPGHIFPLEAVAGGVLTRAGHTEAGCDYARLAGLLPAAVIADILTDEGTLADGPALAQFAEQHGLKIGTVADLIHFRMVNERTIRKVREGKVNTAHGEFNLAAYRDQTTSDVHLALFKGDISAAEPTLVRVHVQSALRDLVGSEIEGQPSWSMGRCMQAVAAAGKGVIVLLSKDEGPEQLLDSVDLVLGGERSAQNSDAIYTTVGLGSQILRDLGVGKIHLMGAPIKYNALSGFDLEVLDFVSPEG</sequence>
<dbReference type="GO" id="GO:0008686">
    <property type="term" value="F:3,4-dihydroxy-2-butanone-4-phosphate synthase activity"/>
    <property type="evidence" value="ECO:0007669"/>
    <property type="project" value="UniProtKB-EC"/>
</dbReference>
<dbReference type="InterPro" id="IPR032677">
    <property type="entry name" value="GTP_cyclohydro_II"/>
</dbReference>
<dbReference type="PANTHER" id="PTHR21327:SF34">
    <property type="entry name" value="3,4-DIHYDROXY-2-BUTANONE 4-PHOSPHATE SYNTHASE"/>
    <property type="match status" value="1"/>
</dbReference>
<dbReference type="SUPFAM" id="SSF142695">
    <property type="entry name" value="RibA-like"/>
    <property type="match status" value="1"/>
</dbReference>
<feature type="domain" description="GTP cyclohydrolase II" evidence="15">
    <location>
        <begin position="210"/>
        <end position="364"/>
    </location>
</feature>
<evidence type="ECO:0000256" key="1">
    <source>
        <dbReference type="ARBA" id="ARBA00000141"/>
    </source>
</evidence>
<evidence type="ECO:0000256" key="7">
    <source>
        <dbReference type="ARBA" id="ARBA00008976"/>
    </source>
</evidence>
<evidence type="ECO:0000256" key="2">
    <source>
        <dbReference type="ARBA" id="ARBA00001936"/>
    </source>
</evidence>
<comment type="catalytic activity">
    <reaction evidence="1">
        <text>D-ribulose 5-phosphate = (2S)-2-hydroxy-3-oxobutyl phosphate + formate + H(+)</text>
        <dbReference type="Rhea" id="RHEA:18457"/>
        <dbReference type="ChEBI" id="CHEBI:15378"/>
        <dbReference type="ChEBI" id="CHEBI:15740"/>
        <dbReference type="ChEBI" id="CHEBI:58121"/>
        <dbReference type="ChEBI" id="CHEBI:58830"/>
        <dbReference type="EC" id="4.1.99.12"/>
    </reaction>
</comment>
<reference evidence="16 17" key="1">
    <citation type="submission" date="2019-02" db="EMBL/GenBank/DDBJ databases">
        <authorList>
            <person name="Li S.-H."/>
        </authorList>
    </citation>
    <scope>NUCLEOTIDE SEQUENCE [LARGE SCALE GENOMIC DNA]</scope>
    <source>
        <strain evidence="16 17">IMCC14385</strain>
    </source>
</reference>
<dbReference type="AlphaFoldDB" id="A0A5P9NFW1"/>
<evidence type="ECO:0000256" key="5">
    <source>
        <dbReference type="ARBA" id="ARBA00004904"/>
    </source>
</evidence>
<dbReference type="Proteomes" id="UP000326287">
    <property type="component" value="Chromosome"/>
</dbReference>
<evidence type="ECO:0000256" key="10">
    <source>
        <dbReference type="ARBA" id="ARBA00022619"/>
    </source>
</evidence>
<dbReference type="RefSeq" id="WP_152660783.1">
    <property type="nucleotide sequence ID" value="NZ_CP036422.1"/>
</dbReference>
<evidence type="ECO:0000313" key="16">
    <source>
        <dbReference type="EMBL" id="QFU74671.1"/>
    </source>
</evidence>
<dbReference type="SUPFAM" id="SSF55821">
    <property type="entry name" value="YrdC/RibB"/>
    <property type="match status" value="1"/>
</dbReference>
<keyword evidence="11" id="KW-0479">Metal-binding</keyword>
<evidence type="ECO:0000256" key="14">
    <source>
        <dbReference type="ARBA" id="ARBA00023239"/>
    </source>
</evidence>
<evidence type="ECO:0000256" key="3">
    <source>
        <dbReference type="ARBA" id="ARBA00001946"/>
    </source>
</evidence>
<dbReference type="PANTHER" id="PTHR21327">
    <property type="entry name" value="GTP CYCLOHYDROLASE II-RELATED"/>
    <property type="match status" value="1"/>
</dbReference>
<dbReference type="InterPro" id="IPR036144">
    <property type="entry name" value="RibA-like_sf"/>
</dbReference>
<proteinExistence type="inferred from homology"/>
<evidence type="ECO:0000256" key="11">
    <source>
        <dbReference type="ARBA" id="ARBA00022723"/>
    </source>
</evidence>
<comment type="pathway">
    <text evidence="5">Cofactor biosynthesis; riboflavin biosynthesis; 2-hydroxy-3-oxobutyl phosphate from D-ribulose 5-phosphate: step 1/1.</text>
</comment>
<dbReference type="GO" id="GO:0046872">
    <property type="term" value="F:metal ion binding"/>
    <property type="evidence" value="ECO:0007669"/>
    <property type="project" value="UniProtKB-KW"/>
</dbReference>
<keyword evidence="13" id="KW-0464">Manganese</keyword>
<dbReference type="GO" id="GO:0009231">
    <property type="term" value="P:riboflavin biosynthetic process"/>
    <property type="evidence" value="ECO:0007669"/>
    <property type="project" value="UniProtKB-UniPathway"/>
</dbReference>
<evidence type="ECO:0000256" key="4">
    <source>
        <dbReference type="ARBA" id="ARBA00002284"/>
    </source>
</evidence>
<evidence type="ECO:0000259" key="15">
    <source>
        <dbReference type="Pfam" id="PF00925"/>
    </source>
</evidence>
<keyword evidence="10" id="KW-0686">Riboflavin biosynthesis</keyword>
<comment type="cofactor">
    <cofactor evidence="2">
        <name>Mn(2+)</name>
        <dbReference type="ChEBI" id="CHEBI:29035"/>
    </cofactor>
</comment>
<keyword evidence="17" id="KW-1185">Reference proteome</keyword>
<keyword evidence="14 16" id="KW-0456">Lyase</keyword>
<dbReference type="InterPro" id="IPR017945">
    <property type="entry name" value="DHBP_synth_RibB-like_a/b_dom"/>
</dbReference>
<dbReference type="Pfam" id="PF00925">
    <property type="entry name" value="GTP_cyclohydro2"/>
    <property type="match status" value="1"/>
</dbReference>
<dbReference type="EC" id="4.1.99.12" evidence="8"/>
<dbReference type="UniPathway" id="UPA00275">
    <property type="reaction ID" value="UER00399"/>
</dbReference>